<gene>
    <name evidence="7" type="ORF">EP57_08045</name>
    <name evidence="8" type="ORF">HCB35_00165</name>
</gene>
<evidence type="ECO:0000313" key="7">
    <source>
        <dbReference type="EMBL" id="KGL41784.1"/>
    </source>
</evidence>
<feature type="transmembrane region" description="Helical" evidence="5">
    <location>
        <begin position="324"/>
        <end position="345"/>
    </location>
</feature>
<dbReference type="Pfam" id="PF00916">
    <property type="entry name" value="Sulfate_transp"/>
    <property type="match status" value="1"/>
</dbReference>
<evidence type="ECO:0000256" key="5">
    <source>
        <dbReference type="SAM" id="Phobius"/>
    </source>
</evidence>
<dbReference type="InterPro" id="IPR001902">
    <property type="entry name" value="SLC26A/SulP_fam"/>
</dbReference>
<evidence type="ECO:0000256" key="4">
    <source>
        <dbReference type="ARBA" id="ARBA00023136"/>
    </source>
</evidence>
<dbReference type="EMBL" id="JAARZA010000001">
    <property type="protein sequence ID" value="MBC2238870.1"/>
    <property type="molecule type" value="Genomic_DNA"/>
</dbReference>
<dbReference type="Pfam" id="PF01740">
    <property type="entry name" value="STAS"/>
    <property type="match status" value="1"/>
</dbReference>
<evidence type="ECO:0000313" key="8">
    <source>
        <dbReference type="EMBL" id="MBC2238870.1"/>
    </source>
</evidence>
<dbReference type="OrthoDB" id="9771198at2"/>
<dbReference type="PROSITE" id="PS50801">
    <property type="entry name" value="STAS"/>
    <property type="match status" value="1"/>
</dbReference>
<feature type="transmembrane region" description="Helical" evidence="5">
    <location>
        <begin position="99"/>
        <end position="119"/>
    </location>
</feature>
<dbReference type="GO" id="GO:0055085">
    <property type="term" value="P:transmembrane transport"/>
    <property type="evidence" value="ECO:0007669"/>
    <property type="project" value="InterPro"/>
</dbReference>
<dbReference type="InterPro" id="IPR011547">
    <property type="entry name" value="SLC26A/SulP_dom"/>
</dbReference>
<feature type="transmembrane region" description="Helical" evidence="5">
    <location>
        <begin position="205"/>
        <end position="225"/>
    </location>
</feature>
<reference evidence="8 10" key="2">
    <citation type="submission" date="2020-03" db="EMBL/GenBank/DDBJ databases">
        <title>Soil Listeria distribution.</title>
        <authorList>
            <person name="Liao J."/>
            <person name="Wiedmann M."/>
        </authorList>
    </citation>
    <scope>NUCLEOTIDE SEQUENCE [LARGE SCALE GENOMIC DNA]</scope>
    <source>
        <strain evidence="8 10">FSL L7-0149</strain>
    </source>
</reference>
<accession>A0A099W7R4</accession>
<dbReference type="eggNOG" id="COG0659">
    <property type="taxonomic scope" value="Bacteria"/>
</dbReference>
<feature type="transmembrane region" description="Helical" evidence="5">
    <location>
        <begin position="45"/>
        <end position="63"/>
    </location>
</feature>
<dbReference type="PANTHER" id="PTHR11814">
    <property type="entry name" value="SULFATE TRANSPORTER"/>
    <property type="match status" value="1"/>
</dbReference>
<comment type="subcellular location">
    <subcellularLocation>
        <location evidence="1">Membrane</location>
        <topology evidence="1">Multi-pass membrane protein</topology>
    </subcellularLocation>
</comment>
<dbReference type="CDD" id="cd07042">
    <property type="entry name" value="STAS_SulP_like_sulfate_transporter"/>
    <property type="match status" value="1"/>
</dbReference>
<dbReference type="Gene3D" id="3.30.750.24">
    <property type="entry name" value="STAS domain"/>
    <property type="match status" value="1"/>
</dbReference>
<dbReference type="Proteomes" id="UP000029844">
    <property type="component" value="Unassembled WGS sequence"/>
</dbReference>
<dbReference type="AlphaFoldDB" id="A0A099W7R4"/>
<feature type="transmembrane region" description="Helical" evidence="5">
    <location>
        <begin position="70"/>
        <end position="93"/>
    </location>
</feature>
<feature type="transmembrane region" description="Helical" evidence="5">
    <location>
        <begin position="173"/>
        <end position="193"/>
    </location>
</feature>
<evidence type="ECO:0000256" key="2">
    <source>
        <dbReference type="ARBA" id="ARBA00022692"/>
    </source>
</evidence>
<dbReference type="InterPro" id="IPR002645">
    <property type="entry name" value="STAS_dom"/>
</dbReference>
<evidence type="ECO:0000256" key="3">
    <source>
        <dbReference type="ARBA" id="ARBA00022989"/>
    </source>
</evidence>
<dbReference type="InterPro" id="IPR036513">
    <property type="entry name" value="STAS_dom_sf"/>
</dbReference>
<keyword evidence="4 5" id="KW-0472">Membrane</keyword>
<dbReference type="GO" id="GO:0016020">
    <property type="term" value="C:membrane"/>
    <property type="evidence" value="ECO:0007669"/>
    <property type="project" value="UniProtKB-SubCell"/>
</dbReference>
<evidence type="ECO:0000259" key="6">
    <source>
        <dbReference type="PROSITE" id="PS50801"/>
    </source>
</evidence>
<proteinExistence type="predicted"/>
<organism evidence="7 9">
    <name type="scientific">Listeria booriae</name>
    <dbReference type="NCBI Taxonomy" id="1552123"/>
    <lineage>
        <taxon>Bacteria</taxon>
        <taxon>Bacillati</taxon>
        <taxon>Bacillota</taxon>
        <taxon>Bacilli</taxon>
        <taxon>Bacillales</taxon>
        <taxon>Listeriaceae</taxon>
        <taxon>Listeria</taxon>
    </lineage>
</organism>
<dbReference type="RefSeq" id="WP_036085652.1">
    <property type="nucleotide sequence ID" value="NZ_CBCSHQ010000023.1"/>
</dbReference>
<dbReference type="GeneID" id="58717327"/>
<protein>
    <submittedName>
        <fullName evidence="8">SulP family inorganic anion transporter</fullName>
    </submittedName>
    <submittedName>
        <fullName evidence="7">Sulfate transporter</fullName>
    </submittedName>
</protein>
<reference evidence="7 9" key="1">
    <citation type="submission" date="2014-05" db="EMBL/GenBank/DDBJ databases">
        <title>Novel Listeriaceae from food processing environments.</title>
        <authorList>
            <person name="den Bakker H.C."/>
        </authorList>
    </citation>
    <scope>NUCLEOTIDE SEQUENCE [LARGE SCALE GENOMIC DNA]</scope>
    <source>
        <strain evidence="7 9">FSL A5-0281</strain>
    </source>
</reference>
<feature type="transmembrane region" description="Helical" evidence="5">
    <location>
        <begin position="351"/>
        <end position="369"/>
    </location>
</feature>
<keyword evidence="3 5" id="KW-1133">Transmembrane helix</keyword>
<dbReference type="STRING" id="1552123.EP57_08045"/>
<feature type="transmembrane region" description="Helical" evidence="5">
    <location>
        <begin position="21"/>
        <end position="39"/>
    </location>
</feature>
<feature type="transmembrane region" description="Helical" evidence="5">
    <location>
        <begin position="245"/>
        <end position="268"/>
    </location>
</feature>
<keyword evidence="2 5" id="KW-0812">Transmembrane</keyword>
<evidence type="ECO:0000313" key="10">
    <source>
        <dbReference type="Proteomes" id="UP000553016"/>
    </source>
</evidence>
<name>A0A099W7R4_9LIST</name>
<dbReference type="EMBL" id="JNFA01000019">
    <property type="protein sequence ID" value="KGL41784.1"/>
    <property type="molecule type" value="Genomic_DNA"/>
</dbReference>
<dbReference type="Proteomes" id="UP000553016">
    <property type="component" value="Unassembled WGS sequence"/>
</dbReference>
<sequence>MFKYILLSLGGYKASYLRNDIISGIGVAALSIPVAMGYAQVAGLPAIYGLYASFLPVLAYVIFASSPQLIYGIDATASAITGSIIIGTVGLTAGSKEAITLAPILAFFCALFLVLFSVLKLGRFAKYISEPVLSGFISGLSVSIMISQIPKIIGIKSSGDGVVSDVTNIVTHLPNVNVVSLVLGTVAIILIIFGKKLLPKWPTALIVLILGTMLSYFMALHQYGVDIVGSVPSGFPSLRLPDFSATTWGISIVGGLVSAIACFAGSLLPSESFAMRNKYKINGNRELFAYGVSNFVASLSGCPPTSASVSRTAANEQFHGKTQLVSIVAATIIALVVAFFSGLLYYMPQPVLSGIVFAALIGIVDISILRHLFGGARREAYVWIISAVGTLFLGVIWGVLLGLVLSFVNVILRSMAAPAAELGVMDGRDGYFDLNRGAAVHRIPETVIYRYSGSLFFGNIDVFTSGLKKLMKSDTKVVIVDASAIVTIDMTASATLKELLDWLDDQAVTYYFANVTGNLKTNFKKHKLDFLIEDGKTKKTIQDALQSYQNTL</sequence>
<dbReference type="SUPFAM" id="SSF52091">
    <property type="entry name" value="SpoIIaa-like"/>
    <property type="match status" value="1"/>
</dbReference>
<evidence type="ECO:0000313" key="9">
    <source>
        <dbReference type="Proteomes" id="UP000029844"/>
    </source>
</evidence>
<comment type="caution">
    <text evidence="7">The sequence shown here is derived from an EMBL/GenBank/DDBJ whole genome shotgun (WGS) entry which is preliminary data.</text>
</comment>
<feature type="transmembrane region" description="Helical" evidence="5">
    <location>
        <begin position="131"/>
        <end position="153"/>
    </location>
</feature>
<feature type="domain" description="STAS" evidence="6">
    <location>
        <begin position="436"/>
        <end position="548"/>
    </location>
</feature>
<keyword evidence="9" id="KW-1185">Reference proteome</keyword>
<evidence type="ECO:0000256" key="1">
    <source>
        <dbReference type="ARBA" id="ARBA00004141"/>
    </source>
</evidence>
<feature type="transmembrane region" description="Helical" evidence="5">
    <location>
        <begin position="381"/>
        <end position="408"/>
    </location>
</feature>